<reference evidence="3" key="2">
    <citation type="submission" date="2020-08" db="EMBL/GenBank/DDBJ databases">
        <authorList>
            <person name="Kikuchi T."/>
        </authorList>
    </citation>
    <scope>NUCLEOTIDE SEQUENCE</scope>
    <source>
        <strain evidence="2">Ka4C1</strain>
    </source>
</reference>
<feature type="region of interest" description="Disordered" evidence="1">
    <location>
        <begin position="62"/>
        <end position="96"/>
    </location>
</feature>
<dbReference type="WBParaSite" id="BXY_0070600.1">
    <property type="protein sequence ID" value="BXY_0070600.1"/>
    <property type="gene ID" value="BXY_0070600"/>
</dbReference>
<dbReference type="Proteomes" id="UP000582659">
    <property type="component" value="Unassembled WGS sequence"/>
</dbReference>
<feature type="compositionally biased region" description="Basic and acidic residues" evidence="1">
    <location>
        <begin position="87"/>
        <end position="96"/>
    </location>
</feature>
<dbReference type="AlphaFoldDB" id="A0A1I7RJ24"/>
<evidence type="ECO:0000313" key="2">
    <source>
        <dbReference type="EMBL" id="CAD5228649.1"/>
    </source>
</evidence>
<dbReference type="Proteomes" id="UP000659654">
    <property type="component" value="Unassembled WGS sequence"/>
</dbReference>
<dbReference type="Proteomes" id="UP000095284">
    <property type="component" value="Unplaced"/>
</dbReference>
<reference evidence="6" key="1">
    <citation type="submission" date="2016-11" db="UniProtKB">
        <authorList>
            <consortium name="WormBaseParasite"/>
        </authorList>
    </citation>
    <scope>IDENTIFICATION</scope>
</reference>
<feature type="region of interest" description="Disordered" evidence="1">
    <location>
        <begin position="1"/>
        <end position="25"/>
    </location>
</feature>
<evidence type="ECO:0000313" key="5">
    <source>
        <dbReference type="Proteomes" id="UP000659654"/>
    </source>
</evidence>
<accession>A0A1I7RJ24</accession>
<dbReference type="EMBL" id="CAJFCV020000004">
    <property type="protein sequence ID" value="CAG9119279.1"/>
    <property type="molecule type" value="Genomic_DNA"/>
</dbReference>
<protein>
    <submittedName>
        <fullName evidence="2">(pine wood nematode) hypothetical protein</fullName>
    </submittedName>
</protein>
<keyword evidence="5" id="KW-1185">Reference proteome</keyword>
<name>A0A1I7RJ24_BURXY</name>
<sequence length="96" mass="10715">MGGKSRLCAAAGVEGKPRRERGMDAGWEEAGVERLFLLSDDEIARHGREGPRKHTNCEEFEKVEPAVNPGEPSNHEECKNKNQTGPRDIHHSLKQN</sequence>
<evidence type="ECO:0000313" key="4">
    <source>
        <dbReference type="Proteomes" id="UP000095284"/>
    </source>
</evidence>
<proteinExistence type="predicted"/>
<dbReference type="EMBL" id="CAJFDI010000004">
    <property type="protein sequence ID" value="CAD5228649.1"/>
    <property type="molecule type" value="Genomic_DNA"/>
</dbReference>
<organism evidence="4 6">
    <name type="scientific">Bursaphelenchus xylophilus</name>
    <name type="common">Pinewood nematode worm</name>
    <name type="synonym">Aphelenchoides xylophilus</name>
    <dbReference type="NCBI Taxonomy" id="6326"/>
    <lineage>
        <taxon>Eukaryota</taxon>
        <taxon>Metazoa</taxon>
        <taxon>Ecdysozoa</taxon>
        <taxon>Nematoda</taxon>
        <taxon>Chromadorea</taxon>
        <taxon>Rhabditida</taxon>
        <taxon>Tylenchina</taxon>
        <taxon>Tylenchomorpha</taxon>
        <taxon>Aphelenchoidea</taxon>
        <taxon>Aphelenchoididae</taxon>
        <taxon>Bursaphelenchus</taxon>
    </lineage>
</organism>
<evidence type="ECO:0000256" key="1">
    <source>
        <dbReference type="SAM" id="MobiDB-lite"/>
    </source>
</evidence>
<evidence type="ECO:0000313" key="6">
    <source>
        <dbReference type="WBParaSite" id="BXY_0070600.1"/>
    </source>
</evidence>
<gene>
    <name evidence="2" type="ORF">BXYJ_LOCUS10550</name>
</gene>
<evidence type="ECO:0000313" key="3">
    <source>
        <dbReference type="EMBL" id="CAG9119279.1"/>
    </source>
</evidence>